<keyword evidence="1" id="KW-0479">Metal-binding</keyword>
<dbReference type="PROSITE" id="PS50330">
    <property type="entry name" value="UIM"/>
    <property type="match status" value="1"/>
</dbReference>
<dbReference type="AlphaFoldDB" id="A0A1Q9C200"/>
<dbReference type="PANTHER" id="PTHR12854">
    <property type="entry name" value="ATAXIN 2-RELATED"/>
    <property type="match status" value="1"/>
</dbReference>
<comment type="caution">
    <text evidence="4">The sequence shown here is derived from an EMBL/GenBank/DDBJ whole genome shotgun (WGS) entry which is preliminary data.</text>
</comment>
<dbReference type="SUPFAM" id="SSF57850">
    <property type="entry name" value="RING/U-box"/>
    <property type="match status" value="2"/>
</dbReference>
<dbReference type="InterPro" id="IPR009604">
    <property type="entry name" value="LsmAD_domain"/>
</dbReference>
<proteinExistence type="predicted"/>
<dbReference type="InterPro" id="IPR003903">
    <property type="entry name" value="UIM_dom"/>
</dbReference>
<feature type="domain" description="RING-type" evidence="3">
    <location>
        <begin position="371"/>
        <end position="419"/>
    </location>
</feature>
<name>A0A1Q9C200_SYMMI</name>
<dbReference type="Proteomes" id="UP000186817">
    <property type="component" value="Unassembled WGS sequence"/>
</dbReference>
<dbReference type="EMBL" id="LSRX01001879">
    <property type="protein sequence ID" value="OLP76948.1"/>
    <property type="molecule type" value="Genomic_DNA"/>
</dbReference>
<keyword evidence="1" id="KW-0862">Zinc</keyword>
<gene>
    <name evidence="4" type="ORF">AK812_SmicGene43050</name>
</gene>
<evidence type="ECO:0000313" key="5">
    <source>
        <dbReference type="Proteomes" id="UP000186817"/>
    </source>
</evidence>
<dbReference type="InterPro" id="IPR045117">
    <property type="entry name" value="ATXN2-like"/>
</dbReference>
<reference evidence="4 5" key="1">
    <citation type="submission" date="2016-02" db="EMBL/GenBank/DDBJ databases">
        <title>Genome analysis of coral dinoflagellate symbionts highlights evolutionary adaptations to a symbiotic lifestyle.</title>
        <authorList>
            <person name="Aranda M."/>
            <person name="Li Y."/>
            <person name="Liew Y.J."/>
            <person name="Baumgarten S."/>
            <person name="Simakov O."/>
            <person name="Wilson M."/>
            <person name="Piel J."/>
            <person name="Ashoor H."/>
            <person name="Bougouffa S."/>
            <person name="Bajic V.B."/>
            <person name="Ryu T."/>
            <person name="Ravasi T."/>
            <person name="Bayer T."/>
            <person name="Micklem G."/>
            <person name="Kim H."/>
            <person name="Bhak J."/>
            <person name="Lajeunesse T.C."/>
            <person name="Voolstra C.R."/>
        </authorList>
    </citation>
    <scope>NUCLEOTIDE SEQUENCE [LARGE SCALE GENOMIC DNA]</scope>
    <source>
        <strain evidence="4 5">CCMP2467</strain>
    </source>
</reference>
<feature type="compositionally biased region" description="Acidic residues" evidence="2">
    <location>
        <begin position="617"/>
        <end position="627"/>
    </location>
</feature>
<evidence type="ECO:0000313" key="4">
    <source>
        <dbReference type="EMBL" id="OLP76948.1"/>
    </source>
</evidence>
<keyword evidence="5" id="KW-1185">Reference proteome</keyword>
<sequence>MVACLVLTALAAFAKKPVMNGVLWLYNRIDRRRRTHGTEDSQSRDSSLSDSEFRDRLADFIEMSNKDINDLKVANWLVVPFSRRAWRLRVHASQPVEVQRLSPEHHDREAPWKPLWSLVAAAAQGANGSAPALRGGLRSSGCVVRRAVSVTTAAGEMTSVTIDLLELRAEGVVVLLLDNTFAKQALLFEGAVEGNFVVTQTSRGQQVGDWCEERNEESFSAGARTQWRRFKVEDVVPPASRQMLSIHFATGTDWETELLSMKAVVVPVAMVGARPANHPFAPYAIRGEDSLPPGLAVVPESTGEGFASGGPSSEAAESQEDAELQLALQLSMQEMQEREAQPKVREPRQRWGRRNKAETSGINGGSGPNCCSICCELLEGPLAAMQCCAKVCRTCAARWAAEQEAQGLAATEIQCPQCQAAVEEAVLRRLLSKEAFQRAKERLRPRQKAAAFRPDIASTTMARLGLKQCPGCGEGLQKESETCHKMICRSCRARFCFRCLTRLEYFNCGCTGAEHRFVDPVDGRRDTESSRDLVPWNADGSYGQELGGLEDGHNDGKWDQFAVNEQKYGVSSTFNEEYYTTPLDKSSIPAEKREEADQIARQIEAGQTHAEVSGFEMEAEGEDFSPV</sequence>
<dbReference type="Pfam" id="PF06741">
    <property type="entry name" value="LsmAD"/>
    <property type="match status" value="1"/>
</dbReference>
<dbReference type="GO" id="GO:0034063">
    <property type="term" value="P:stress granule assembly"/>
    <property type="evidence" value="ECO:0007669"/>
    <property type="project" value="TreeGrafter"/>
</dbReference>
<organism evidence="4 5">
    <name type="scientific">Symbiodinium microadriaticum</name>
    <name type="common">Dinoflagellate</name>
    <name type="synonym">Zooxanthella microadriatica</name>
    <dbReference type="NCBI Taxonomy" id="2951"/>
    <lineage>
        <taxon>Eukaryota</taxon>
        <taxon>Sar</taxon>
        <taxon>Alveolata</taxon>
        <taxon>Dinophyceae</taxon>
        <taxon>Suessiales</taxon>
        <taxon>Symbiodiniaceae</taxon>
        <taxon>Symbiodinium</taxon>
    </lineage>
</organism>
<dbReference type="GO" id="GO:0010494">
    <property type="term" value="C:cytoplasmic stress granule"/>
    <property type="evidence" value="ECO:0007669"/>
    <property type="project" value="TreeGrafter"/>
</dbReference>
<evidence type="ECO:0000256" key="1">
    <source>
        <dbReference type="PROSITE-ProRule" id="PRU00175"/>
    </source>
</evidence>
<protein>
    <submittedName>
        <fullName evidence="4">Uncharacterized protein C21B10.03c</fullName>
    </submittedName>
</protein>
<feature type="compositionally biased region" description="Basic and acidic residues" evidence="2">
    <location>
        <begin position="335"/>
        <end position="349"/>
    </location>
</feature>
<accession>A0A1Q9C200</accession>
<evidence type="ECO:0000256" key="2">
    <source>
        <dbReference type="SAM" id="MobiDB-lite"/>
    </source>
</evidence>
<feature type="region of interest" description="Disordered" evidence="2">
    <location>
        <begin position="607"/>
        <end position="627"/>
    </location>
</feature>
<dbReference type="PROSITE" id="PS50089">
    <property type="entry name" value="ZF_RING_2"/>
    <property type="match status" value="1"/>
</dbReference>
<dbReference type="PANTHER" id="PTHR12854:SF7">
    <property type="entry name" value="ATAXIN-2 HOMOLOG"/>
    <property type="match status" value="1"/>
</dbReference>
<dbReference type="InterPro" id="IPR001841">
    <property type="entry name" value="Znf_RING"/>
</dbReference>
<dbReference type="GO" id="GO:0008270">
    <property type="term" value="F:zinc ion binding"/>
    <property type="evidence" value="ECO:0007669"/>
    <property type="project" value="UniProtKB-KW"/>
</dbReference>
<dbReference type="OrthoDB" id="428055at2759"/>
<evidence type="ECO:0000259" key="3">
    <source>
        <dbReference type="PROSITE" id="PS50089"/>
    </source>
</evidence>
<feature type="compositionally biased region" description="Low complexity" evidence="2">
    <location>
        <begin position="303"/>
        <end position="316"/>
    </location>
</feature>
<keyword evidence="1" id="KW-0863">Zinc-finger</keyword>
<feature type="region of interest" description="Disordered" evidence="2">
    <location>
        <begin position="299"/>
        <end position="321"/>
    </location>
</feature>
<dbReference type="InterPro" id="IPR013083">
    <property type="entry name" value="Znf_RING/FYVE/PHD"/>
</dbReference>
<feature type="region of interest" description="Disordered" evidence="2">
    <location>
        <begin position="335"/>
        <end position="364"/>
    </location>
</feature>
<dbReference type="GO" id="GO:0003729">
    <property type="term" value="F:mRNA binding"/>
    <property type="evidence" value="ECO:0007669"/>
    <property type="project" value="TreeGrafter"/>
</dbReference>
<dbReference type="SMART" id="SM01272">
    <property type="entry name" value="LsmAD"/>
    <property type="match status" value="1"/>
</dbReference>
<dbReference type="Gene3D" id="3.30.40.10">
    <property type="entry name" value="Zinc/RING finger domain, C3HC4 (zinc finger)"/>
    <property type="match status" value="1"/>
</dbReference>